<keyword evidence="2" id="KW-0472">Membrane</keyword>
<evidence type="ECO:0000313" key="6">
    <source>
        <dbReference type="Proteomes" id="UP001519309"/>
    </source>
</evidence>
<proteinExistence type="predicted"/>
<evidence type="ECO:0000256" key="1">
    <source>
        <dbReference type="SAM" id="MobiDB-lite"/>
    </source>
</evidence>
<accession>A0A1B1AUX1</accession>
<keyword evidence="6" id="KW-1185">Reference proteome</keyword>
<feature type="compositionally biased region" description="Basic and acidic residues" evidence="1">
    <location>
        <begin position="328"/>
        <end position="362"/>
    </location>
</feature>
<organism evidence="3 5">
    <name type="scientific">Streptomyces griseochromogenes</name>
    <dbReference type="NCBI Taxonomy" id="68214"/>
    <lineage>
        <taxon>Bacteria</taxon>
        <taxon>Bacillati</taxon>
        <taxon>Actinomycetota</taxon>
        <taxon>Actinomycetes</taxon>
        <taxon>Kitasatosporales</taxon>
        <taxon>Streptomycetaceae</taxon>
        <taxon>Streptomyces</taxon>
    </lineage>
</organism>
<dbReference type="EMBL" id="CP016279">
    <property type="protein sequence ID" value="ANP50322.1"/>
    <property type="molecule type" value="Genomic_DNA"/>
</dbReference>
<protein>
    <submittedName>
        <fullName evidence="3">Uncharacterized protein</fullName>
    </submittedName>
</protein>
<sequence length="657" mass="73031">MNGFQDLDSVHQVVFRWDGNHGRQGTGMNAVAHSCSAERAEELGRELGRLLWGSGPAAARPSVVRTLSRDGDVMLVQRWPTTDRGGRPSTVSHVLVGDPGVLQTWRCLALAYGSWGRPESAEQAVGGQDKIDCSQIDDMARRRLPDMLELLPTVKHALTMVAAELLRDPRQRVSLLLEEQTPPGWPDRDQVPVVYLGLFLLFGGWLRQEWTFATYDAADTHALRLMSVPRWEPDTGGSGPLARVMGRRPARPQFEHQAAAQLVKHLLSHPEADPGVPQLTEEFADGASLDWERRRARLKDILDPDRTTGRRTAPSASRPAQPGLPPGWDRHVERERRKERERGGREDRIRDPERDRRPEPRPEPVAAPPSPPWQPSAHEPAQGPAQGSPYAPGYEPRYEPGPAGPQGSVPGGQDALRRELHEHRRGDSTRHDRLRTQLGRQPDEFLLDELRLGRLPQDSLDLVLKELGRPGRVGERSRQTAEALCAQVLDDDLYMLPRTSGGEHMSRSAMVDRAVVLFRWAVAPLAREERYLRQLREFLSRMSRDPHPTTGNWLSQTIVDAPDDQIPDLPATLWRQILRDAISRSSRPPAVPPEPRSAPPPLAPLTRPVVPETPAFAGREPTVAAWFADQLNSVGCVVGSGVLLIVVALVVIVITAL</sequence>
<dbReference type="Proteomes" id="UP000092659">
    <property type="component" value="Chromosome"/>
</dbReference>
<dbReference type="RefSeq" id="WP_067302839.1">
    <property type="nucleotide sequence ID" value="NZ_CP016279.1"/>
</dbReference>
<evidence type="ECO:0000313" key="5">
    <source>
        <dbReference type="Proteomes" id="UP000092659"/>
    </source>
</evidence>
<feature type="transmembrane region" description="Helical" evidence="2">
    <location>
        <begin position="637"/>
        <end position="656"/>
    </location>
</feature>
<dbReference type="AlphaFoldDB" id="A0A1B1AUX1"/>
<feature type="compositionally biased region" description="Pro residues" evidence="1">
    <location>
        <begin position="589"/>
        <end position="603"/>
    </location>
</feature>
<evidence type="ECO:0000313" key="4">
    <source>
        <dbReference type="EMBL" id="MBP2048004.1"/>
    </source>
</evidence>
<name>A0A1B1AUX1_9ACTN</name>
<reference evidence="3 5" key="1">
    <citation type="submission" date="2016-06" db="EMBL/GenBank/DDBJ databases">
        <title>Complete genome sequence of Streptomyces griseochromogenes ATCC 14511, the Blasticidin S producer.</title>
        <authorList>
            <person name="Wu L."/>
        </authorList>
    </citation>
    <scope>NUCLEOTIDE SEQUENCE [LARGE SCALE GENOMIC DNA]</scope>
    <source>
        <strain evidence="3 5">ATCC 14511</strain>
    </source>
</reference>
<feature type="region of interest" description="Disordered" evidence="1">
    <location>
        <begin position="300"/>
        <end position="413"/>
    </location>
</feature>
<dbReference type="KEGG" id="sgs:AVL59_12450"/>
<feature type="compositionally biased region" description="Pro residues" evidence="1">
    <location>
        <begin position="363"/>
        <end position="374"/>
    </location>
</feature>
<dbReference type="STRING" id="68214.AVL59_12450"/>
<dbReference type="EMBL" id="JAGGLP010000002">
    <property type="protein sequence ID" value="MBP2048004.1"/>
    <property type="molecule type" value="Genomic_DNA"/>
</dbReference>
<keyword evidence="2" id="KW-0812">Transmembrane</keyword>
<evidence type="ECO:0000313" key="3">
    <source>
        <dbReference type="EMBL" id="ANP50322.1"/>
    </source>
</evidence>
<evidence type="ECO:0000256" key="2">
    <source>
        <dbReference type="SAM" id="Phobius"/>
    </source>
</evidence>
<reference evidence="4 6" key="2">
    <citation type="submission" date="2021-03" db="EMBL/GenBank/DDBJ databases">
        <title>Genomic Encyclopedia of Type Strains, Phase IV (KMG-IV): sequencing the most valuable type-strain genomes for metagenomic binning, comparative biology and taxonomic classification.</title>
        <authorList>
            <person name="Goeker M."/>
        </authorList>
    </citation>
    <scope>NUCLEOTIDE SEQUENCE [LARGE SCALE GENOMIC DNA]</scope>
    <source>
        <strain evidence="4 6">DSM 40499</strain>
    </source>
</reference>
<gene>
    <name evidence="3" type="ORF">AVL59_12450</name>
    <name evidence="4" type="ORF">J2Z21_000928</name>
</gene>
<keyword evidence="2" id="KW-1133">Transmembrane helix</keyword>
<dbReference type="Proteomes" id="UP001519309">
    <property type="component" value="Unassembled WGS sequence"/>
</dbReference>
<feature type="region of interest" description="Disordered" evidence="1">
    <location>
        <begin position="584"/>
        <end position="611"/>
    </location>
</feature>
<dbReference type="OrthoDB" id="3441998at2"/>